<name>A0A6A8KS51_9FIRM</name>
<comment type="caution">
    <text evidence="1">The sequence shown here is derived from an EMBL/GenBank/DDBJ whole genome shotgun (WGS) entry which is preliminary data.</text>
</comment>
<gene>
    <name evidence="1" type="ORF">GKD85_08715</name>
</gene>
<dbReference type="AlphaFoldDB" id="A0A6A8KS51"/>
<reference evidence="1 2" key="1">
    <citation type="journal article" date="2019" name="Nat. Med.">
        <title>A library of human gut bacterial isolates paired with longitudinal multiomics data enables mechanistic microbiome research.</title>
        <authorList>
            <person name="Poyet M."/>
            <person name="Groussin M."/>
            <person name="Gibbons S.M."/>
            <person name="Avila-Pacheco J."/>
            <person name="Jiang X."/>
            <person name="Kearney S.M."/>
            <person name="Perrotta A.R."/>
            <person name="Berdy B."/>
            <person name="Zhao S."/>
            <person name="Lieberman T.D."/>
            <person name="Swanson P.K."/>
            <person name="Smith M."/>
            <person name="Roesemann S."/>
            <person name="Alexander J.E."/>
            <person name="Rich S.A."/>
            <person name="Livny J."/>
            <person name="Vlamakis H."/>
            <person name="Clish C."/>
            <person name="Bullock K."/>
            <person name="Deik A."/>
            <person name="Scott J."/>
            <person name="Pierce K.A."/>
            <person name="Xavier R.J."/>
            <person name="Alm E.J."/>
        </authorList>
    </citation>
    <scope>NUCLEOTIDE SEQUENCE [LARGE SCALE GENOMIC DNA]</scope>
    <source>
        <strain evidence="1 2">BIOML-B9</strain>
    </source>
</reference>
<evidence type="ECO:0000313" key="2">
    <source>
        <dbReference type="Proteomes" id="UP000477010"/>
    </source>
</evidence>
<dbReference type="RefSeq" id="WP_154252258.1">
    <property type="nucleotide sequence ID" value="NZ_WKQA01000010.1"/>
</dbReference>
<dbReference type="EMBL" id="WKQE01000011">
    <property type="protein sequence ID" value="MSC80902.1"/>
    <property type="molecule type" value="Genomic_DNA"/>
</dbReference>
<protein>
    <submittedName>
        <fullName evidence="1">Uncharacterized protein</fullName>
    </submittedName>
</protein>
<accession>A0A6A8KS51</accession>
<organism evidence="1 2">
    <name type="scientific">Faecalibacterium prausnitzii</name>
    <dbReference type="NCBI Taxonomy" id="853"/>
    <lineage>
        <taxon>Bacteria</taxon>
        <taxon>Bacillati</taxon>
        <taxon>Bacillota</taxon>
        <taxon>Clostridia</taxon>
        <taxon>Eubacteriales</taxon>
        <taxon>Oscillospiraceae</taxon>
        <taxon>Faecalibacterium</taxon>
    </lineage>
</organism>
<dbReference type="Proteomes" id="UP000477010">
    <property type="component" value="Unassembled WGS sequence"/>
</dbReference>
<evidence type="ECO:0000313" key="1">
    <source>
        <dbReference type="EMBL" id="MSC80902.1"/>
    </source>
</evidence>
<sequence length="294" mass="34035">MPEFKKKSVRFDHLEPTYTSYSTQSEIQTYDLEDMLKQIARIARAEPMDTKKIIDGDSYIFHVCKYHDEDNLWELRVLRIREKILPGILHDDGTYELIKLGNDEVTAESTTLAYAPATHTLYMQRNRFGISIRNMEAYLTELSPKDTVVILAVKEAKAGLLRLTEEANYRKVIMSAEINPFDELPKESLMKDFLNATRKARSQFCRVELRVSRGKNNTLDAQEAVSFIKEALAYSGIRKLDVVIEDKEDCEVETIDLLSNVAKYVLPFNYSMSNPITHERLYFNLKSEIIKDEK</sequence>
<dbReference type="Pfam" id="PF20505">
    <property type="entry name" value="DUF6731"/>
    <property type="match status" value="1"/>
</dbReference>
<dbReference type="InterPro" id="IPR046618">
    <property type="entry name" value="DUF6731"/>
</dbReference>
<proteinExistence type="predicted"/>